<reference evidence="1 2" key="1">
    <citation type="submission" date="2017-01" db="EMBL/GenBank/DDBJ databases">
        <title>Genome Sequencing of a Marine Spirillum, Oceanospirillum multiglobuliferum ATCC 33336, from Japan.</title>
        <authorList>
            <person name="Carney J.G."/>
            <person name="Trachtenberg A.M."/>
            <person name="Rheaume B.A."/>
            <person name="Linnane J.D."/>
            <person name="Pitts N.L."/>
            <person name="Mykles D.L."/>
            <person name="Maclea K.S."/>
        </authorList>
    </citation>
    <scope>NUCLEOTIDE SEQUENCE [LARGE SCALE GENOMIC DNA]</scope>
    <source>
        <strain evidence="1 2">ATCC 33336</strain>
    </source>
</reference>
<dbReference type="Proteomes" id="UP000191418">
    <property type="component" value="Unassembled WGS sequence"/>
</dbReference>
<keyword evidence="2" id="KW-1185">Reference proteome</keyword>
<dbReference type="RefSeq" id="WP_080051925.1">
    <property type="nucleotide sequence ID" value="NZ_MTSM01000104.1"/>
</dbReference>
<dbReference type="EMBL" id="MTSM01000104">
    <property type="protein sequence ID" value="OPX54026.1"/>
    <property type="molecule type" value="Genomic_DNA"/>
</dbReference>
<evidence type="ECO:0000313" key="2">
    <source>
        <dbReference type="Proteomes" id="UP000191418"/>
    </source>
</evidence>
<dbReference type="AlphaFoldDB" id="A0A1V4T0G8"/>
<gene>
    <name evidence="1" type="ORF">BTE48_16400</name>
</gene>
<evidence type="ECO:0000313" key="1">
    <source>
        <dbReference type="EMBL" id="OPX54026.1"/>
    </source>
</evidence>
<comment type="caution">
    <text evidence="1">The sequence shown here is derived from an EMBL/GenBank/DDBJ whole genome shotgun (WGS) entry which is preliminary data.</text>
</comment>
<proteinExistence type="predicted"/>
<accession>A0A1V4T0G8</accession>
<sequence length="134" mass="15269">MDGFLITGGDTPQLNAYKKGRSIILDMGGTPPYPRSVTFEFNKDTYNFYYESLLKLAKEIWPDLELKDVTGAGNDYGEYYDSELDNDGSASIGETSVSFCLPAYHLGSKRLYRFTKSKMQTYLFELRKHTNLTD</sequence>
<organism evidence="1 2">
    <name type="scientific">Oceanospirillum multiglobuliferum</name>
    <dbReference type="NCBI Taxonomy" id="64969"/>
    <lineage>
        <taxon>Bacteria</taxon>
        <taxon>Pseudomonadati</taxon>
        <taxon>Pseudomonadota</taxon>
        <taxon>Gammaproteobacteria</taxon>
        <taxon>Oceanospirillales</taxon>
        <taxon>Oceanospirillaceae</taxon>
        <taxon>Oceanospirillum</taxon>
    </lineage>
</organism>
<protein>
    <submittedName>
        <fullName evidence="1">Uncharacterized protein</fullName>
    </submittedName>
</protein>
<name>A0A1V4T0G8_9GAMM</name>